<organism evidence="1 2">
    <name type="scientific">Candidatus Nitrospira neomarina</name>
    <dbReference type="NCBI Taxonomy" id="3020899"/>
    <lineage>
        <taxon>Bacteria</taxon>
        <taxon>Pseudomonadati</taxon>
        <taxon>Nitrospirota</taxon>
        <taxon>Nitrospiria</taxon>
        <taxon>Nitrospirales</taxon>
        <taxon>Nitrospiraceae</taxon>
        <taxon>Nitrospira</taxon>
    </lineage>
</organism>
<dbReference type="KEGG" id="nneo:PQG83_16735"/>
<dbReference type="AlphaFoldDB" id="A0AA96GJK6"/>
<accession>A0AA96GJK6</accession>
<dbReference type="RefSeq" id="WP_312743455.1">
    <property type="nucleotide sequence ID" value="NZ_CP116968.1"/>
</dbReference>
<name>A0AA96GJK6_9BACT</name>
<dbReference type="EMBL" id="CP116968">
    <property type="protein sequence ID" value="WNM61385.1"/>
    <property type="molecule type" value="Genomic_DNA"/>
</dbReference>
<sequence length="226" mass="25776">MPDTLTMDALYYPFHLCHEQTLHQILKDYSPVHFLDFMALQFTPFMGATGFPDRMGDYYPELLESGRIIQGHDVSGPLSPRMVMAVNQDLADPLWRSIVHAALKDDRRFQRGLVAFSQDSQGRSSVPTDAALLAAFQQPEREFAFYTVETLQSMSRRRLPERENLIFEYGFGLIKTSAALVYSIQLCQHLGLVAVTDSPAHHQLLRRTCLRDNVDLSYACVKREGY</sequence>
<proteinExistence type="predicted"/>
<reference evidence="1 2" key="1">
    <citation type="submission" date="2023-01" db="EMBL/GenBank/DDBJ databases">
        <title>Cultivation and genomic characterization of new, ubiquitous marine nitrite-oxidizing bacteria from the Nitrospirales.</title>
        <authorList>
            <person name="Mueller A.J."/>
            <person name="Daebeler A."/>
            <person name="Herbold C.W."/>
            <person name="Kirkegaard R.H."/>
            <person name="Daims H."/>
        </authorList>
    </citation>
    <scope>NUCLEOTIDE SEQUENCE [LARGE SCALE GENOMIC DNA]</scope>
    <source>
        <strain evidence="1 2">DK</strain>
    </source>
</reference>
<evidence type="ECO:0000313" key="1">
    <source>
        <dbReference type="EMBL" id="WNM61385.1"/>
    </source>
</evidence>
<protein>
    <submittedName>
        <fullName evidence="1">Uncharacterized protein</fullName>
    </submittedName>
</protein>
<gene>
    <name evidence="1" type="ORF">PQG83_16735</name>
</gene>
<keyword evidence="2" id="KW-1185">Reference proteome</keyword>
<evidence type="ECO:0000313" key="2">
    <source>
        <dbReference type="Proteomes" id="UP001302494"/>
    </source>
</evidence>
<dbReference type="Proteomes" id="UP001302494">
    <property type="component" value="Chromosome"/>
</dbReference>